<accession>A0A4S8KXS8</accession>
<gene>
    <name evidence="2" type="ORF">K435DRAFT_809591</name>
</gene>
<proteinExistence type="predicted"/>
<reference evidence="2 3" key="1">
    <citation type="journal article" date="2019" name="Nat. Ecol. Evol.">
        <title>Megaphylogeny resolves global patterns of mushroom evolution.</title>
        <authorList>
            <person name="Varga T."/>
            <person name="Krizsan K."/>
            <person name="Foldi C."/>
            <person name="Dima B."/>
            <person name="Sanchez-Garcia M."/>
            <person name="Sanchez-Ramirez S."/>
            <person name="Szollosi G.J."/>
            <person name="Szarkandi J.G."/>
            <person name="Papp V."/>
            <person name="Albert L."/>
            <person name="Andreopoulos W."/>
            <person name="Angelini C."/>
            <person name="Antonin V."/>
            <person name="Barry K.W."/>
            <person name="Bougher N.L."/>
            <person name="Buchanan P."/>
            <person name="Buyck B."/>
            <person name="Bense V."/>
            <person name="Catcheside P."/>
            <person name="Chovatia M."/>
            <person name="Cooper J."/>
            <person name="Damon W."/>
            <person name="Desjardin D."/>
            <person name="Finy P."/>
            <person name="Geml J."/>
            <person name="Haridas S."/>
            <person name="Hughes K."/>
            <person name="Justo A."/>
            <person name="Karasinski D."/>
            <person name="Kautmanova I."/>
            <person name="Kiss B."/>
            <person name="Kocsube S."/>
            <person name="Kotiranta H."/>
            <person name="LaButti K.M."/>
            <person name="Lechner B.E."/>
            <person name="Liimatainen K."/>
            <person name="Lipzen A."/>
            <person name="Lukacs Z."/>
            <person name="Mihaltcheva S."/>
            <person name="Morgado L.N."/>
            <person name="Niskanen T."/>
            <person name="Noordeloos M.E."/>
            <person name="Ohm R.A."/>
            <person name="Ortiz-Santana B."/>
            <person name="Ovrebo C."/>
            <person name="Racz N."/>
            <person name="Riley R."/>
            <person name="Savchenko A."/>
            <person name="Shiryaev A."/>
            <person name="Soop K."/>
            <person name="Spirin V."/>
            <person name="Szebenyi C."/>
            <person name="Tomsovsky M."/>
            <person name="Tulloss R.E."/>
            <person name="Uehling J."/>
            <person name="Grigoriev I.V."/>
            <person name="Vagvolgyi C."/>
            <person name="Papp T."/>
            <person name="Martin F.M."/>
            <person name="Miettinen O."/>
            <person name="Hibbett D.S."/>
            <person name="Nagy L.G."/>
        </authorList>
    </citation>
    <scope>NUCLEOTIDE SEQUENCE [LARGE SCALE GENOMIC DNA]</scope>
    <source>
        <strain evidence="2 3">CBS 962.96</strain>
    </source>
</reference>
<dbReference type="AlphaFoldDB" id="A0A4S8KXS8"/>
<dbReference type="EMBL" id="ML179867">
    <property type="protein sequence ID" value="THU80814.1"/>
    <property type="molecule type" value="Genomic_DNA"/>
</dbReference>
<evidence type="ECO:0000313" key="2">
    <source>
        <dbReference type="EMBL" id="THU80814.1"/>
    </source>
</evidence>
<keyword evidence="3" id="KW-1185">Reference proteome</keyword>
<dbReference type="Proteomes" id="UP000297245">
    <property type="component" value="Unassembled WGS sequence"/>
</dbReference>
<sequence length="124" mass="14079">MRSEQNGPCTVYISLRKAETAEEQSDDARGEAPPATEEGLKPEVRMLVYNELSRGIHLTGKDGSGSLEREGILDSDEVGQVYESIFKLYTSLHIHTKLMENAKKENMRKSLQYRIHSKCIYCKN</sequence>
<protein>
    <submittedName>
        <fullName evidence="2">Uncharacterized protein</fullName>
    </submittedName>
</protein>
<name>A0A4S8KXS8_DENBC</name>
<evidence type="ECO:0000313" key="3">
    <source>
        <dbReference type="Proteomes" id="UP000297245"/>
    </source>
</evidence>
<organism evidence="2 3">
    <name type="scientific">Dendrothele bispora (strain CBS 962.96)</name>
    <dbReference type="NCBI Taxonomy" id="1314807"/>
    <lineage>
        <taxon>Eukaryota</taxon>
        <taxon>Fungi</taxon>
        <taxon>Dikarya</taxon>
        <taxon>Basidiomycota</taxon>
        <taxon>Agaricomycotina</taxon>
        <taxon>Agaricomycetes</taxon>
        <taxon>Agaricomycetidae</taxon>
        <taxon>Agaricales</taxon>
        <taxon>Agaricales incertae sedis</taxon>
        <taxon>Dendrothele</taxon>
    </lineage>
</organism>
<feature type="region of interest" description="Disordered" evidence="1">
    <location>
        <begin position="18"/>
        <end position="41"/>
    </location>
</feature>
<feature type="compositionally biased region" description="Basic and acidic residues" evidence="1">
    <location>
        <begin position="18"/>
        <end position="30"/>
    </location>
</feature>
<evidence type="ECO:0000256" key="1">
    <source>
        <dbReference type="SAM" id="MobiDB-lite"/>
    </source>
</evidence>